<organism evidence="2 3">
    <name type="scientific">Sulfitobacter albidus</name>
    <dbReference type="NCBI Taxonomy" id="2829501"/>
    <lineage>
        <taxon>Bacteria</taxon>
        <taxon>Pseudomonadati</taxon>
        <taxon>Pseudomonadota</taxon>
        <taxon>Alphaproteobacteria</taxon>
        <taxon>Rhodobacterales</taxon>
        <taxon>Roseobacteraceae</taxon>
        <taxon>Sulfitobacter</taxon>
    </lineage>
</organism>
<name>A0A975PP36_9RHOB</name>
<reference evidence="2" key="1">
    <citation type="submission" date="2021-04" db="EMBL/GenBank/DDBJ databases">
        <title>Complete genome sequence for Sulfitobacter sp. strain JK7-1.</title>
        <authorList>
            <person name="Park S.-J."/>
        </authorList>
    </citation>
    <scope>NUCLEOTIDE SEQUENCE</scope>
    <source>
        <strain evidence="2">JK7-1</strain>
    </source>
</reference>
<dbReference type="EMBL" id="CP073582">
    <property type="protein sequence ID" value="QUJ78126.1"/>
    <property type="molecule type" value="Genomic_DNA"/>
</dbReference>
<dbReference type="KEGG" id="sual:KDD17_17445"/>
<sequence length="261" mass="28652">MAPVGDAATIIDLEPVPQGPSQPSLRAQDRTSLDKVVERRFVRDFARTLRETAPAQQRRLGDPDADAVSASVEAILEDVAGVGFRRKSDIARLATIAFFYGRWVMWDPRNVALARSTLGAEDRSPALRALRFEEGLKARADHGAITEDAGLARVLANLRAHVRRGHDADAGWHFEDARTRARFRRVCEDQQDHHGLPAAGTTYHRAAHTAIACLWTPFFLDDPAHAQLLALFQDASEGIEARLIETLSGRLGEGVLKQPGG</sequence>
<evidence type="ECO:0000313" key="2">
    <source>
        <dbReference type="EMBL" id="QUJ78126.1"/>
    </source>
</evidence>
<accession>A0A975PP36</accession>
<evidence type="ECO:0000256" key="1">
    <source>
        <dbReference type="SAM" id="MobiDB-lite"/>
    </source>
</evidence>
<protein>
    <submittedName>
        <fullName evidence="2">Uncharacterized protein</fullName>
    </submittedName>
</protein>
<evidence type="ECO:0000313" key="3">
    <source>
        <dbReference type="Proteomes" id="UP000683291"/>
    </source>
</evidence>
<dbReference type="AlphaFoldDB" id="A0A975PP36"/>
<feature type="region of interest" description="Disordered" evidence="1">
    <location>
        <begin position="1"/>
        <end position="31"/>
    </location>
</feature>
<gene>
    <name evidence="2" type="ORF">KDD17_17445</name>
</gene>
<dbReference type="RefSeq" id="WP_212706318.1">
    <property type="nucleotide sequence ID" value="NZ_CP073582.1"/>
</dbReference>
<keyword evidence="3" id="KW-1185">Reference proteome</keyword>
<proteinExistence type="predicted"/>
<dbReference type="Proteomes" id="UP000683291">
    <property type="component" value="Chromosome pJK7-1-1"/>
</dbReference>